<evidence type="ECO:0000313" key="14">
    <source>
        <dbReference type="Proteomes" id="UP000030752"/>
    </source>
</evidence>
<evidence type="ECO:0000256" key="12">
    <source>
        <dbReference type="SAM" id="MobiDB-lite"/>
    </source>
</evidence>
<dbReference type="GeneID" id="19971727"/>
<evidence type="ECO:0000256" key="9">
    <source>
        <dbReference type="ARBA" id="ARBA00023274"/>
    </source>
</evidence>
<dbReference type="EMBL" id="KB822720">
    <property type="protein sequence ID" value="ETN40113.1"/>
    <property type="molecule type" value="Genomic_DNA"/>
</dbReference>
<dbReference type="STRING" id="1220924.W2RWG4"/>
<dbReference type="PANTHER" id="PTHR21738">
    <property type="entry name" value="RIBOSOMAL RNA PROCESSING PROTEIN 36 HOMOLOG"/>
    <property type="match status" value="1"/>
</dbReference>
<evidence type="ECO:0000256" key="6">
    <source>
        <dbReference type="ARBA" id="ARBA00022552"/>
    </source>
</evidence>
<evidence type="ECO:0000313" key="13">
    <source>
        <dbReference type="EMBL" id="ETN40113.1"/>
    </source>
</evidence>
<feature type="compositionally biased region" description="Basic and acidic residues" evidence="12">
    <location>
        <begin position="275"/>
        <end position="286"/>
    </location>
</feature>
<evidence type="ECO:0000256" key="8">
    <source>
        <dbReference type="ARBA" id="ARBA00023242"/>
    </source>
</evidence>
<feature type="compositionally biased region" description="Basic residues" evidence="12">
    <location>
        <begin position="291"/>
        <end position="305"/>
    </location>
</feature>
<dbReference type="GO" id="GO:0030686">
    <property type="term" value="C:90S preribosome"/>
    <property type="evidence" value="ECO:0007669"/>
    <property type="project" value="TreeGrafter"/>
</dbReference>
<keyword evidence="7" id="KW-0175">Coiled coil</keyword>
<reference evidence="13 14" key="1">
    <citation type="submission" date="2013-03" db="EMBL/GenBank/DDBJ databases">
        <title>The Genome Sequence of Phialophora europaea CBS 101466.</title>
        <authorList>
            <consortium name="The Broad Institute Genomics Platform"/>
            <person name="Cuomo C."/>
            <person name="de Hoog S."/>
            <person name="Gorbushina A."/>
            <person name="Walker B."/>
            <person name="Young S.K."/>
            <person name="Zeng Q."/>
            <person name="Gargeya S."/>
            <person name="Fitzgerald M."/>
            <person name="Haas B."/>
            <person name="Abouelleil A."/>
            <person name="Allen A.W."/>
            <person name="Alvarado L."/>
            <person name="Arachchi H.M."/>
            <person name="Berlin A.M."/>
            <person name="Chapman S.B."/>
            <person name="Gainer-Dewar J."/>
            <person name="Goldberg J."/>
            <person name="Griggs A."/>
            <person name="Gujja S."/>
            <person name="Hansen M."/>
            <person name="Howarth C."/>
            <person name="Imamovic A."/>
            <person name="Ireland A."/>
            <person name="Larimer J."/>
            <person name="McCowan C."/>
            <person name="Murphy C."/>
            <person name="Pearson M."/>
            <person name="Poon T.W."/>
            <person name="Priest M."/>
            <person name="Roberts A."/>
            <person name="Saif S."/>
            <person name="Shea T."/>
            <person name="Sisk P."/>
            <person name="Sykes S."/>
            <person name="Wortman J."/>
            <person name="Nusbaum C."/>
            <person name="Birren B."/>
        </authorList>
    </citation>
    <scope>NUCLEOTIDE SEQUENCE [LARGE SCALE GENOMIC DNA]</scope>
    <source>
        <strain evidence="13 14">CBS 101466</strain>
    </source>
</reference>
<evidence type="ECO:0000256" key="3">
    <source>
        <dbReference type="ARBA" id="ARBA00011167"/>
    </source>
</evidence>
<evidence type="ECO:0000256" key="1">
    <source>
        <dbReference type="ARBA" id="ARBA00004604"/>
    </source>
</evidence>
<dbReference type="Proteomes" id="UP000030752">
    <property type="component" value="Unassembled WGS sequence"/>
</dbReference>
<keyword evidence="6 11" id="KW-0698">rRNA processing</keyword>
<organism evidence="13 14">
    <name type="scientific">Cyphellophora europaea (strain CBS 101466)</name>
    <name type="common">Phialophora europaea</name>
    <dbReference type="NCBI Taxonomy" id="1220924"/>
    <lineage>
        <taxon>Eukaryota</taxon>
        <taxon>Fungi</taxon>
        <taxon>Dikarya</taxon>
        <taxon>Ascomycota</taxon>
        <taxon>Pezizomycotina</taxon>
        <taxon>Eurotiomycetes</taxon>
        <taxon>Chaetothyriomycetidae</taxon>
        <taxon>Chaetothyriales</taxon>
        <taxon>Cyphellophoraceae</taxon>
        <taxon>Cyphellophora</taxon>
    </lineage>
</organism>
<evidence type="ECO:0000256" key="4">
    <source>
        <dbReference type="ARBA" id="ARBA00016695"/>
    </source>
</evidence>
<dbReference type="GO" id="GO:0005730">
    <property type="term" value="C:nucleolus"/>
    <property type="evidence" value="ECO:0007669"/>
    <property type="project" value="UniProtKB-SubCell"/>
</dbReference>
<accession>W2RWG4</accession>
<dbReference type="RefSeq" id="XP_008716956.1">
    <property type="nucleotide sequence ID" value="XM_008718734.1"/>
</dbReference>
<dbReference type="InterPro" id="IPR009292">
    <property type="entry name" value="RRP36"/>
</dbReference>
<comment type="subunit">
    <text evidence="3 11">Associates with 90S and pre-40S pre-ribosomal particles.</text>
</comment>
<dbReference type="FunCoup" id="W2RWG4">
    <property type="interactions" value="540"/>
</dbReference>
<dbReference type="eggNOG" id="KOG3190">
    <property type="taxonomic scope" value="Eukaryota"/>
</dbReference>
<dbReference type="InParanoid" id="W2RWG4"/>
<evidence type="ECO:0000256" key="5">
    <source>
        <dbReference type="ARBA" id="ARBA00022517"/>
    </source>
</evidence>
<keyword evidence="14" id="KW-1185">Reference proteome</keyword>
<dbReference type="HOGENOM" id="CLU_048802_0_0_1"/>
<comment type="similarity">
    <text evidence="2 11">Belongs to the RRP36 family.</text>
</comment>
<dbReference type="Pfam" id="PF06102">
    <property type="entry name" value="RRP36"/>
    <property type="match status" value="1"/>
</dbReference>
<dbReference type="PANTHER" id="PTHR21738:SF0">
    <property type="entry name" value="RIBOSOMAL RNA PROCESSING PROTEIN 36 HOMOLOG"/>
    <property type="match status" value="1"/>
</dbReference>
<keyword evidence="8 11" id="KW-0539">Nucleus</keyword>
<feature type="region of interest" description="Disordered" evidence="12">
    <location>
        <begin position="253"/>
        <end position="320"/>
    </location>
</feature>
<protein>
    <recommendedName>
        <fullName evidence="4 11">rRNA biogenesis protein RRP36</fullName>
    </recommendedName>
</protein>
<evidence type="ECO:0000256" key="11">
    <source>
        <dbReference type="RuleBase" id="RU368027"/>
    </source>
</evidence>
<comment type="function">
    <text evidence="10 11">Component of the 90S pre-ribosome involved in the maturation of rRNAs. Required for early cleavages of the pre-RNAs in the 40S ribosomal subunit maturation pathway.</text>
</comment>
<keyword evidence="9 11" id="KW-0687">Ribonucleoprotein</keyword>
<sequence>MALKSASRGPIRLRPDVVDDEKLNEFSHSSDYEDEPSNEGSTSGSGETESESEDESDLLEGVAQTSEAGNPDDAGQESSKSALNDISFGVLAEAQERYAPPSKKRKWSQNAADPGAVQEDNDQKSQNRAKDMKKPNKISRTSKHAPTVLSSRQQVSRKRDVFEPSPAIKSRDPRFDPTIMSSTFDKNTVDKANKNYAFLTTYQAVEILDLKAQIKKTKDPELVAALKRKVMSAEAKIRNAEARQRESKIVTEHNQKEREAIRAGQKAKPYYLKPGEIRKQAEEERVASMGKRARDKAEKRKKKREKSKDAKNMPRFRRDG</sequence>
<evidence type="ECO:0000256" key="10">
    <source>
        <dbReference type="ARBA" id="ARBA00025053"/>
    </source>
</evidence>
<feature type="compositionally biased region" description="Basic and acidic residues" evidence="12">
    <location>
        <begin position="121"/>
        <end position="134"/>
    </location>
</feature>
<proteinExistence type="inferred from homology"/>
<feature type="compositionally biased region" description="Acidic residues" evidence="12">
    <location>
        <begin position="48"/>
        <end position="58"/>
    </location>
</feature>
<keyword evidence="5 11" id="KW-0690">Ribosome biogenesis</keyword>
<evidence type="ECO:0000256" key="2">
    <source>
        <dbReference type="ARBA" id="ARBA00009418"/>
    </source>
</evidence>
<feature type="region of interest" description="Disordered" evidence="12">
    <location>
        <begin position="1"/>
        <end position="179"/>
    </location>
</feature>
<dbReference type="AlphaFoldDB" id="W2RWG4"/>
<gene>
    <name evidence="13" type="ORF">HMPREF1541_04388</name>
</gene>
<comment type="subcellular location">
    <subcellularLocation>
        <location evidence="1 11">Nucleus</location>
        <location evidence="1 11">Nucleolus</location>
    </subcellularLocation>
</comment>
<evidence type="ECO:0000256" key="7">
    <source>
        <dbReference type="ARBA" id="ARBA00023054"/>
    </source>
</evidence>
<feature type="compositionally biased region" description="Basic and acidic residues" evidence="12">
    <location>
        <begin position="306"/>
        <end position="320"/>
    </location>
</feature>
<dbReference type="OrthoDB" id="448446at2759"/>
<dbReference type="GO" id="GO:0000462">
    <property type="term" value="P:maturation of SSU-rRNA from tricistronic rRNA transcript (SSU-rRNA, 5.8S rRNA, LSU-rRNA)"/>
    <property type="evidence" value="ECO:0007669"/>
    <property type="project" value="TreeGrafter"/>
</dbReference>
<dbReference type="VEuPathDB" id="FungiDB:HMPREF1541_04388"/>
<name>W2RWG4_CYPE1</name>
<feature type="compositionally biased region" description="Basic and acidic residues" evidence="12">
    <location>
        <begin position="13"/>
        <end position="31"/>
    </location>
</feature>